<dbReference type="Gene3D" id="2.60.40.640">
    <property type="match status" value="1"/>
</dbReference>
<dbReference type="eggNOG" id="ENOG502SMYY">
    <property type="taxonomic scope" value="Eukaryota"/>
</dbReference>
<dbReference type="AlphaFoldDB" id="A0A0W0FRK3"/>
<protein>
    <submittedName>
        <fullName evidence="1">Uncharacterized protein</fullName>
    </submittedName>
</protein>
<evidence type="ECO:0000313" key="2">
    <source>
        <dbReference type="Proteomes" id="UP000054988"/>
    </source>
</evidence>
<evidence type="ECO:0000313" key="1">
    <source>
        <dbReference type="EMBL" id="KTB38929.1"/>
    </source>
</evidence>
<comment type="caution">
    <text evidence="1">The sequence shown here is derived from an EMBL/GenBank/DDBJ whole genome shotgun (WGS) entry which is preliminary data.</text>
</comment>
<name>A0A0W0FRK3_MONRR</name>
<proteinExistence type="predicted"/>
<dbReference type="Proteomes" id="UP000054988">
    <property type="component" value="Unassembled WGS sequence"/>
</dbReference>
<accession>A0A0W0FRK3</accession>
<organism evidence="1 2">
    <name type="scientific">Moniliophthora roreri</name>
    <name type="common">Frosty pod rot fungus</name>
    <name type="synonym">Monilia roreri</name>
    <dbReference type="NCBI Taxonomy" id="221103"/>
    <lineage>
        <taxon>Eukaryota</taxon>
        <taxon>Fungi</taxon>
        <taxon>Dikarya</taxon>
        <taxon>Basidiomycota</taxon>
        <taxon>Agaricomycotina</taxon>
        <taxon>Agaricomycetes</taxon>
        <taxon>Agaricomycetidae</taxon>
        <taxon>Agaricales</taxon>
        <taxon>Marasmiineae</taxon>
        <taxon>Marasmiaceae</taxon>
        <taxon>Moniliophthora</taxon>
    </lineage>
</organism>
<dbReference type="InterPro" id="IPR014756">
    <property type="entry name" value="Ig_E-set"/>
</dbReference>
<gene>
    <name evidence="1" type="ORF">WG66_8496</name>
</gene>
<reference evidence="1 2" key="1">
    <citation type="submission" date="2015-12" db="EMBL/GenBank/DDBJ databases">
        <title>Draft genome sequence of Moniliophthora roreri, the causal agent of frosty pod rot of cacao.</title>
        <authorList>
            <person name="Aime M.C."/>
            <person name="Diaz-Valderrama J.R."/>
            <person name="Kijpornyongpan T."/>
            <person name="Phillips-Mora W."/>
        </authorList>
    </citation>
    <scope>NUCLEOTIDE SEQUENCE [LARGE SCALE GENOMIC DNA]</scope>
    <source>
        <strain evidence="1 2">MCA 2952</strain>
    </source>
</reference>
<dbReference type="SUPFAM" id="SSF81296">
    <property type="entry name" value="E set domains"/>
    <property type="match status" value="1"/>
</dbReference>
<sequence length="386" mass="42483">MSVSSSAERFEHSYSLDRRGHKWLSMFVTSRSRSSMSAPVYIEGDTINGRVELDLDRPETIKGVVVAVQASVIAVGEEEFQFLNMEETLWQPGTHQKDKLWGRYMWPFTFTLPVTVDTSRGQTSTHRLPPNFSEKACSTYIDYKFIVNVKRGAFKPNQTLSSYFVYKPISSPPPPSPRRELAYRSGRALPGPADDPDGWKVYPPARIKGLLFNGRKACVDCTLAIATPLSYAVRSPIPLALMIASVDEQALELLAKPTAIRVVLVRHLAAGSATDSGGSKSRGGGVFRSVVGRATFWSSREGSNTEGGTRFLQGELEVDGSLKPSFSFPRLSVTYNLELLPFDTAGFMASNGDQDSAIISESVTITTMHRPGIRPRSYAPKSRTSN</sequence>
<dbReference type="EMBL" id="LATX01001717">
    <property type="protein sequence ID" value="KTB38929.1"/>
    <property type="molecule type" value="Genomic_DNA"/>
</dbReference>
<dbReference type="InterPro" id="IPR014752">
    <property type="entry name" value="Arrestin-like_C"/>
</dbReference>